<gene>
    <name evidence="1" type="ORF">MNEG_12224</name>
</gene>
<reference evidence="1 2" key="1">
    <citation type="journal article" date="2013" name="BMC Genomics">
        <title>Reconstruction of the lipid metabolism for the microalga Monoraphidium neglectum from its genome sequence reveals characteristics suitable for biofuel production.</title>
        <authorList>
            <person name="Bogen C."/>
            <person name="Al-Dilaimi A."/>
            <person name="Albersmeier A."/>
            <person name="Wichmann J."/>
            <person name="Grundmann M."/>
            <person name="Rupp O."/>
            <person name="Lauersen K.J."/>
            <person name="Blifernez-Klassen O."/>
            <person name="Kalinowski J."/>
            <person name="Goesmann A."/>
            <person name="Mussgnug J.H."/>
            <person name="Kruse O."/>
        </authorList>
    </citation>
    <scope>NUCLEOTIDE SEQUENCE [LARGE SCALE GENOMIC DNA]</scope>
    <source>
        <strain evidence="1 2">SAG 48.87</strain>
    </source>
</reference>
<accession>A0A0D2LW90</accession>
<dbReference type="KEGG" id="mng:MNEG_12224"/>
<dbReference type="AlphaFoldDB" id="A0A0D2LW90"/>
<name>A0A0D2LW90_9CHLO</name>
<dbReference type="EMBL" id="KK103349">
    <property type="protein sequence ID" value="KIY95739.1"/>
    <property type="molecule type" value="Genomic_DNA"/>
</dbReference>
<dbReference type="GeneID" id="25729565"/>
<proteinExistence type="predicted"/>
<dbReference type="Proteomes" id="UP000054498">
    <property type="component" value="Unassembled WGS sequence"/>
</dbReference>
<organism evidence="1 2">
    <name type="scientific">Monoraphidium neglectum</name>
    <dbReference type="NCBI Taxonomy" id="145388"/>
    <lineage>
        <taxon>Eukaryota</taxon>
        <taxon>Viridiplantae</taxon>
        <taxon>Chlorophyta</taxon>
        <taxon>core chlorophytes</taxon>
        <taxon>Chlorophyceae</taxon>
        <taxon>CS clade</taxon>
        <taxon>Sphaeropleales</taxon>
        <taxon>Selenastraceae</taxon>
        <taxon>Monoraphidium</taxon>
    </lineage>
</organism>
<keyword evidence="2" id="KW-1185">Reference proteome</keyword>
<dbReference type="RefSeq" id="XP_013894759.1">
    <property type="nucleotide sequence ID" value="XM_014039305.1"/>
</dbReference>
<evidence type="ECO:0000313" key="2">
    <source>
        <dbReference type="Proteomes" id="UP000054498"/>
    </source>
</evidence>
<sequence>MRDALQDQSVTRIVLVEDVTLTAEEFAHNSVAKSYAVYLSRNVNVTALAPDVSLNFDFLGDAAVIEANRTVVMFNMTISNSRRGAGLGVDFFVGAGEAATSAL</sequence>
<protein>
    <submittedName>
        <fullName evidence="1">Uncharacterized protein</fullName>
    </submittedName>
</protein>
<evidence type="ECO:0000313" key="1">
    <source>
        <dbReference type="EMBL" id="KIY95739.1"/>
    </source>
</evidence>